<evidence type="ECO:0000313" key="2">
    <source>
        <dbReference type="EMBL" id="CAB9506805.1"/>
    </source>
</evidence>
<evidence type="ECO:0008006" key="4">
    <source>
        <dbReference type="Google" id="ProtNLM"/>
    </source>
</evidence>
<feature type="region of interest" description="Disordered" evidence="1">
    <location>
        <begin position="95"/>
        <end position="123"/>
    </location>
</feature>
<dbReference type="Proteomes" id="UP001153069">
    <property type="component" value="Unassembled WGS sequence"/>
</dbReference>
<organism evidence="2 3">
    <name type="scientific">Seminavis robusta</name>
    <dbReference type="NCBI Taxonomy" id="568900"/>
    <lineage>
        <taxon>Eukaryota</taxon>
        <taxon>Sar</taxon>
        <taxon>Stramenopiles</taxon>
        <taxon>Ochrophyta</taxon>
        <taxon>Bacillariophyta</taxon>
        <taxon>Bacillariophyceae</taxon>
        <taxon>Bacillariophycidae</taxon>
        <taxon>Naviculales</taxon>
        <taxon>Naviculaceae</taxon>
        <taxon>Seminavis</taxon>
    </lineage>
</organism>
<evidence type="ECO:0000256" key="1">
    <source>
        <dbReference type="SAM" id="MobiDB-lite"/>
    </source>
</evidence>
<dbReference type="EMBL" id="CAICTM010000278">
    <property type="protein sequence ID" value="CAB9506805.1"/>
    <property type="molecule type" value="Genomic_DNA"/>
</dbReference>
<proteinExistence type="predicted"/>
<dbReference type="AlphaFoldDB" id="A0A9N8DR53"/>
<comment type="caution">
    <text evidence="2">The sequence shown here is derived from an EMBL/GenBank/DDBJ whole genome shotgun (WGS) entry which is preliminary data.</text>
</comment>
<feature type="compositionally biased region" description="Low complexity" evidence="1">
    <location>
        <begin position="95"/>
        <end position="116"/>
    </location>
</feature>
<feature type="region of interest" description="Disordered" evidence="1">
    <location>
        <begin position="255"/>
        <end position="284"/>
    </location>
</feature>
<accession>A0A9N8DR53</accession>
<feature type="region of interest" description="Disordered" evidence="1">
    <location>
        <begin position="310"/>
        <end position="351"/>
    </location>
</feature>
<feature type="compositionally biased region" description="Low complexity" evidence="1">
    <location>
        <begin position="1"/>
        <end position="16"/>
    </location>
</feature>
<sequence length="643" mass="67781">MISSSTGAAAPSSGIAEGNTTGSNGGAPTAKAAAAPCSLSSPSDCFTSLFPSYSHNMFSNLLDGDLLDEELHSLLNLTDDPTTAALLEADAACTTSTSSSTSTSADRTCTTVTTESEASEAREHPGLVVALTAEALDANPVVQEPFYFCANGQNGANTSTDNNGTVAPGQSSSPAPLALASVTTAVETYKTNPDPVVGQKRELAASDALANMTKTMLKKAKRISFQSSCGPLAVIAPKETIITPKETIVEVVAPQAQEQPNEPGPPSSSSTPPEVLAASSEEATCSGHISNKSVSIVDALIETLAKNKQSAEEDVSSPTGQVAGSLPPPSEQLSSIAPPVAHAGPTLVPPPPQAQAKLIQIAPLPELAEIQANAPDVVLSTSTPPVEVTAAAIEAPDSPATTTKTKGRRPISAELQEVPAEYRKRTRNLSAAEKNEISRNRNRIHARNTRLRKKAYVDDLKQTVNDLVDERDAAKAWQERQAKILKQNRSVRLMVMEHFLKLAASADDDSTANRWETLLKDSVLVSFPSLLLKKGNNNLLHARGIPEVMTFAKNFLSSLRETCGDENLTISIEGDRKSFLMDGATAVLEITMKVKPSASSGKQELSLVGSLRTTFCVQTNKIQSSRLLVDFGSRLECISSNSS</sequence>
<feature type="region of interest" description="Disordered" evidence="1">
    <location>
        <begin position="1"/>
        <end position="33"/>
    </location>
</feature>
<keyword evidence="3" id="KW-1185">Reference proteome</keyword>
<protein>
    <recommendedName>
        <fullName evidence="4">BZIP domain-containing protein</fullName>
    </recommendedName>
</protein>
<dbReference type="CDD" id="cd14809">
    <property type="entry name" value="bZIP_AUREO-like"/>
    <property type="match status" value="1"/>
</dbReference>
<gene>
    <name evidence="2" type="ORF">SEMRO_279_G106890.1</name>
</gene>
<reference evidence="2" key="1">
    <citation type="submission" date="2020-06" db="EMBL/GenBank/DDBJ databases">
        <authorList>
            <consortium name="Plant Systems Biology data submission"/>
        </authorList>
    </citation>
    <scope>NUCLEOTIDE SEQUENCE</scope>
    <source>
        <strain evidence="2">D6</strain>
    </source>
</reference>
<evidence type="ECO:0000313" key="3">
    <source>
        <dbReference type="Proteomes" id="UP001153069"/>
    </source>
</evidence>
<name>A0A9N8DR53_9STRA</name>